<dbReference type="EMBL" id="MU150306">
    <property type="protein sequence ID" value="KAF9460021.1"/>
    <property type="molecule type" value="Genomic_DNA"/>
</dbReference>
<dbReference type="OrthoDB" id="2891248at2759"/>
<evidence type="ECO:0000256" key="1">
    <source>
        <dbReference type="SAM" id="MobiDB-lite"/>
    </source>
</evidence>
<gene>
    <name evidence="3" type="ORF">BDZ94DRAFT_1266926</name>
</gene>
<keyword evidence="2" id="KW-0472">Membrane</keyword>
<feature type="compositionally biased region" description="Polar residues" evidence="1">
    <location>
        <begin position="16"/>
        <end position="28"/>
    </location>
</feature>
<proteinExistence type="predicted"/>
<evidence type="ECO:0000313" key="3">
    <source>
        <dbReference type="EMBL" id="KAF9460021.1"/>
    </source>
</evidence>
<organism evidence="3 4">
    <name type="scientific">Collybia nuda</name>
    <dbReference type="NCBI Taxonomy" id="64659"/>
    <lineage>
        <taxon>Eukaryota</taxon>
        <taxon>Fungi</taxon>
        <taxon>Dikarya</taxon>
        <taxon>Basidiomycota</taxon>
        <taxon>Agaricomycotina</taxon>
        <taxon>Agaricomycetes</taxon>
        <taxon>Agaricomycetidae</taxon>
        <taxon>Agaricales</taxon>
        <taxon>Tricholomatineae</taxon>
        <taxon>Clitocybaceae</taxon>
        <taxon>Collybia</taxon>
    </lineage>
</organism>
<feature type="transmembrane region" description="Helical" evidence="2">
    <location>
        <begin position="37"/>
        <end position="59"/>
    </location>
</feature>
<feature type="region of interest" description="Disordered" evidence="1">
    <location>
        <begin position="1"/>
        <end position="28"/>
    </location>
</feature>
<keyword evidence="2" id="KW-0812">Transmembrane</keyword>
<dbReference type="AlphaFoldDB" id="A0A9P5Y2A7"/>
<dbReference type="Proteomes" id="UP000807353">
    <property type="component" value="Unassembled WGS sequence"/>
</dbReference>
<keyword evidence="2" id="KW-1133">Transmembrane helix</keyword>
<evidence type="ECO:0000256" key="2">
    <source>
        <dbReference type="SAM" id="Phobius"/>
    </source>
</evidence>
<protein>
    <submittedName>
        <fullName evidence="3">Uncharacterized protein</fullName>
    </submittedName>
</protein>
<comment type="caution">
    <text evidence="3">The sequence shown here is derived from an EMBL/GenBank/DDBJ whole genome shotgun (WGS) entry which is preliminary data.</text>
</comment>
<reference evidence="3" key="1">
    <citation type="submission" date="2020-11" db="EMBL/GenBank/DDBJ databases">
        <authorList>
            <consortium name="DOE Joint Genome Institute"/>
            <person name="Ahrendt S."/>
            <person name="Riley R."/>
            <person name="Andreopoulos W."/>
            <person name="Labutti K."/>
            <person name="Pangilinan J."/>
            <person name="Ruiz-Duenas F.J."/>
            <person name="Barrasa J.M."/>
            <person name="Sanchez-Garcia M."/>
            <person name="Camarero S."/>
            <person name="Miyauchi S."/>
            <person name="Serrano A."/>
            <person name="Linde D."/>
            <person name="Babiker R."/>
            <person name="Drula E."/>
            <person name="Ayuso-Fernandez I."/>
            <person name="Pacheco R."/>
            <person name="Padilla G."/>
            <person name="Ferreira P."/>
            <person name="Barriuso J."/>
            <person name="Kellner H."/>
            <person name="Castanera R."/>
            <person name="Alfaro M."/>
            <person name="Ramirez L."/>
            <person name="Pisabarro A.G."/>
            <person name="Kuo A."/>
            <person name="Tritt A."/>
            <person name="Lipzen A."/>
            <person name="He G."/>
            <person name="Yan M."/>
            <person name="Ng V."/>
            <person name="Cullen D."/>
            <person name="Martin F."/>
            <person name="Rosso M.-N."/>
            <person name="Henrissat B."/>
            <person name="Hibbett D."/>
            <person name="Martinez A.T."/>
            <person name="Grigoriev I.V."/>
        </authorList>
    </citation>
    <scope>NUCLEOTIDE SEQUENCE</scope>
    <source>
        <strain evidence="3">CBS 247.69</strain>
    </source>
</reference>
<evidence type="ECO:0000313" key="4">
    <source>
        <dbReference type="Proteomes" id="UP000807353"/>
    </source>
</evidence>
<keyword evidence="4" id="KW-1185">Reference proteome</keyword>
<accession>A0A9P5Y2A7</accession>
<sequence length="216" mass="23130">MSSESSPPGPVDSPDISETTPNDSEANSGNMHPGANYFFGFLITFIVLLFIFIGCGLGSRRRMARRRAMFLSDAGPWAGLRPDISQKEPTLWEPELVKGGDMWDSIMPLSMSVLQPSAAEATAFQNPTSASRSLSPFSFTSWIPASRSASNNKFNLAGAGGEVLPEPVELQVAVMIALPSNKGSANEGSVVGLDECQFGVIRIPWEGDQLRPSPVP</sequence>
<name>A0A9P5Y2A7_9AGAR</name>